<dbReference type="NCBIfam" id="TIGR02937">
    <property type="entry name" value="sigma70-ECF"/>
    <property type="match status" value="1"/>
</dbReference>
<dbReference type="AlphaFoldDB" id="A0A941GID0"/>
<dbReference type="InterPro" id="IPR013325">
    <property type="entry name" value="RNA_pol_sigma_r2"/>
</dbReference>
<name>A0A941GID0_NIACI</name>
<accession>A0A941GID0</accession>
<dbReference type="GO" id="GO:0016987">
    <property type="term" value="F:sigma factor activity"/>
    <property type="evidence" value="ECO:0007669"/>
    <property type="project" value="UniProtKB-KW"/>
</dbReference>
<dbReference type="RefSeq" id="WP_212121419.1">
    <property type="nucleotide sequence ID" value="NZ_JAGTPX020000031.1"/>
</dbReference>
<dbReference type="InterPro" id="IPR036388">
    <property type="entry name" value="WH-like_DNA-bd_sf"/>
</dbReference>
<dbReference type="NCBIfam" id="NF009194">
    <property type="entry name" value="PRK12542.1"/>
    <property type="match status" value="1"/>
</dbReference>
<protein>
    <submittedName>
        <fullName evidence="7">RNA polymerase sigma factor</fullName>
    </submittedName>
</protein>
<dbReference type="SUPFAM" id="SSF88946">
    <property type="entry name" value="Sigma2 domain of RNA polymerase sigma factors"/>
    <property type="match status" value="1"/>
</dbReference>
<dbReference type="PANTHER" id="PTHR43133:SF60">
    <property type="entry name" value="RNA POLYMERASE SIGMA FACTOR SIGV"/>
    <property type="match status" value="1"/>
</dbReference>
<evidence type="ECO:0000313" key="7">
    <source>
        <dbReference type="EMBL" id="MBR8672138.1"/>
    </source>
</evidence>
<dbReference type="Pfam" id="PF08281">
    <property type="entry name" value="Sigma70_r4_2"/>
    <property type="match status" value="1"/>
</dbReference>
<dbReference type="InterPro" id="IPR014284">
    <property type="entry name" value="RNA_pol_sigma-70_dom"/>
</dbReference>
<gene>
    <name evidence="7" type="ORF">KD144_21610</name>
</gene>
<organism evidence="7">
    <name type="scientific">Niallia circulans</name>
    <name type="common">Bacillus circulans</name>
    <dbReference type="NCBI Taxonomy" id="1397"/>
    <lineage>
        <taxon>Bacteria</taxon>
        <taxon>Bacillati</taxon>
        <taxon>Bacillota</taxon>
        <taxon>Bacilli</taxon>
        <taxon>Bacillales</taxon>
        <taxon>Bacillaceae</taxon>
        <taxon>Niallia</taxon>
    </lineage>
</organism>
<proteinExistence type="inferred from homology"/>
<comment type="caution">
    <text evidence="7">The sequence shown here is derived from an EMBL/GenBank/DDBJ whole genome shotgun (WGS) entry which is preliminary data.</text>
</comment>
<evidence type="ECO:0000256" key="3">
    <source>
        <dbReference type="ARBA" id="ARBA00023082"/>
    </source>
</evidence>
<keyword evidence="2" id="KW-0805">Transcription regulation</keyword>
<evidence type="ECO:0000256" key="2">
    <source>
        <dbReference type="ARBA" id="ARBA00023015"/>
    </source>
</evidence>
<dbReference type="GO" id="GO:0006352">
    <property type="term" value="P:DNA-templated transcription initiation"/>
    <property type="evidence" value="ECO:0007669"/>
    <property type="project" value="InterPro"/>
</dbReference>
<feature type="domain" description="RNA polymerase sigma factor 70 region 4 type 2" evidence="6">
    <location>
        <begin position="114"/>
        <end position="165"/>
    </location>
</feature>
<dbReference type="InterPro" id="IPR039425">
    <property type="entry name" value="RNA_pol_sigma-70-like"/>
</dbReference>
<sequence length="186" mass="22459">MKAINQDYKKMEELYELYEQKVYFIAYSVLNNVQQAEDVVQETFITLYKNMEKMRSMKEHELKRYLLRIAKNKAIDSYRKNKRHGIFLEEYQRESLEAVDENIEEWEQRLMSENQIDTLLAVLSESCKQVFKYKIFYNLTYQEISKLMGMTEVNARKQFERARKRVHHIMIGGNHNEKIKGIPKNV</sequence>
<keyword evidence="3" id="KW-0731">Sigma factor</keyword>
<evidence type="ECO:0000256" key="1">
    <source>
        <dbReference type="ARBA" id="ARBA00010641"/>
    </source>
</evidence>
<keyword evidence="4" id="KW-0804">Transcription</keyword>
<evidence type="ECO:0000256" key="4">
    <source>
        <dbReference type="ARBA" id="ARBA00023163"/>
    </source>
</evidence>
<dbReference type="GO" id="GO:0003677">
    <property type="term" value="F:DNA binding"/>
    <property type="evidence" value="ECO:0007669"/>
    <property type="project" value="InterPro"/>
</dbReference>
<dbReference type="InterPro" id="IPR007627">
    <property type="entry name" value="RNA_pol_sigma70_r2"/>
</dbReference>
<dbReference type="Pfam" id="PF04542">
    <property type="entry name" value="Sigma70_r2"/>
    <property type="match status" value="1"/>
</dbReference>
<dbReference type="Gene3D" id="1.10.10.10">
    <property type="entry name" value="Winged helix-like DNA-binding domain superfamily/Winged helix DNA-binding domain"/>
    <property type="match status" value="1"/>
</dbReference>
<reference evidence="7" key="1">
    <citation type="submission" date="2021-04" db="EMBL/GenBank/DDBJ databases">
        <title>Genomic analysis of electroactive and textile dye degrading Bacillus circulans strain: DC10 isolated from constructed wetland-microbial fuel cells treating textile dye wastewaters.</title>
        <authorList>
            <person name="Patel D.U."/>
            <person name="Desai C.R."/>
        </authorList>
    </citation>
    <scope>NUCLEOTIDE SEQUENCE</scope>
    <source>
        <strain evidence="7">DC10</strain>
    </source>
</reference>
<dbReference type="InterPro" id="IPR013324">
    <property type="entry name" value="RNA_pol_sigma_r3/r4-like"/>
</dbReference>
<dbReference type="Gene3D" id="1.10.1740.10">
    <property type="match status" value="1"/>
</dbReference>
<dbReference type="EMBL" id="JAGTPX010000033">
    <property type="protein sequence ID" value="MBR8672138.1"/>
    <property type="molecule type" value="Genomic_DNA"/>
</dbReference>
<evidence type="ECO:0000259" key="5">
    <source>
        <dbReference type="Pfam" id="PF04542"/>
    </source>
</evidence>
<feature type="domain" description="RNA polymerase sigma-70 region 2" evidence="5">
    <location>
        <begin position="14"/>
        <end position="83"/>
    </location>
</feature>
<evidence type="ECO:0000259" key="6">
    <source>
        <dbReference type="Pfam" id="PF08281"/>
    </source>
</evidence>
<dbReference type="PANTHER" id="PTHR43133">
    <property type="entry name" value="RNA POLYMERASE ECF-TYPE SIGMA FACTO"/>
    <property type="match status" value="1"/>
</dbReference>
<dbReference type="InterPro" id="IPR013249">
    <property type="entry name" value="RNA_pol_sigma70_r4_t2"/>
</dbReference>
<dbReference type="SUPFAM" id="SSF88659">
    <property type="entry name" value="Sigma3 and sigma4 domains of RNA polymerase sigma factors"/>
    <property type="match status" value="1"/>
</dbReference>
<comment type="similarity">
    <text evidence="1">Belongs to the sigma-70 factor family. ECF subfamily.</text>
</comment>